<dbReference type="AlphaFoldDB" id="R4YQJ4"/>
<gene>
    <name evidence="6" type="primary">ispA</name>
    <name evidence="5" type="synonym">yciB</name>
    <name evidence="6" type="ORF">OLEAN_C13320</name>
</gene>
<evidence type="ECO:0000256" key="4">
    <source>
        <dbReference type="ARBA" id="ARBA00023136"/>
    </source>
</evidence>
<organism evidence="6 7">
    <name type="scientific">Oleispira antarctica RB-8</name>
    <dbReference type="NCBI Taxonomy" id="698738"/>
    <lineage>
        <taxon>Bacteria</taxon>
        <taxon>Pseudomonadati</taxon>
        <taxon>Pseudomonadota</taxon>
        <taxon>Gammaproteobacteria</taxon>
        <taxon>Oceanospirillales</taxon>
        <taxon>Oceanospirillaceae</taxon>
        <taxon>Oleispira</taxon>
    </lineage>
</organism>
<dbReference type="STRING" id="698738.OLEAN_C13320"/>
<feature type="transmembrane region" description="Helical" evidence="5">
    <location>
        <begin position="42"/>
        <end position="62"/>
    </location>
</feature>
<dbReference type="Pfam" id="PF04279">
    <property type="entry name" value="IspA"/>
    <property type="match status" value="1"/>
</dbReference>
<feature type="transmembrane region" description="Helical" evidence="5">
    <location>
        <begin position="144"/>
        <end position="162"/>
    </location>
</feature>
<feature type="transmembrane region" description="Helical" evidence="5">
    <location>
        <begin position="74"/>
        <end position="91"/>
    </location>
</feature>
<dbReference type="PANTHER" id="PTHR36917:SF1">
    <property type="entry name" value="INNER MEMBRANE-SPANNING PROTEIN YCIB"/>
    <property type="match status" value="1"/>
</dbReference>
<evidence type="ECO:0000256" key="3">
    <source>
        <dbReference type="ARBA" id="ARBA00022989"/>
    </source>
</evidence>
<feature type="transmembrane region" description="Helical" evidence="5">
    <location>
        <begin position="103"/>
        <end position="123"/>
    </location>
</feature>
<feature type="transmembrane region" description="Helical" evidence="5">
    <location>
        <begin position="174"/>
        <end position="193"/>
    </location>
</feature>
<name>R4YQJ4_OLEAN</name>
<proteinExistence type="inferred from homology"/>
<dbReference type="HOGENOM" id="CLU_089554_2_0_6"/>
<accession>R4YQJ4</accession>
<sequence length="207" mass="23460">MKLLIDFLPIVIFFIVYKLAPECIDAISPLLNTDQIQHLTDMPAIVLATAVLIPATMLQILYTKISTGKVETMHLVTLALVVIMGGATVILQDKTFIQWKPTVVNWLFAAAFFGSRFIGNKTILERMMGQNLKLPANAWNNLNYAWVAFFTFSGIANLYVAYNFSEDIWVNFKLFGLLGLTILFIIAQSFYLYRFMTPEDTIKGEEK</sequence>
<dbReference type="PATRIC" id="fig|698738.3.peg.1382"/>
<comment type="subcellular location">
    <subcellularLocation>
        <location evidence="5">Cell inner membrane</location>
        <topology evidence="5">Multi-pass membrane protein</topology>
    </subcellularLocation>
</comment>
<evidence type="ECO:0000313" key="7">
    <source>
        <dbReference type="Proteomes" id="UP000032749"/>
    </source>
</evidence>
<protein>
    <recommendedName>
        <fullName evidence="5">Inner membrane-spanning protein YciB</fullName>
    </recommendedName>
</protein>
<dbReference type="NCBIfam" id="NF001325">
    <property type="entry name" value="PRK00259.1-3"/>
    <property type="match status" value="1"/>
</dbReference>
<evidence type="ECO:0000256" key="5">
    <source>
        <dbReference type="HAMAP-Rule" id="MF_00189"/>
    </source>
</evidence>
<dbReference type="InterPro" id="IPR006008">
    <property type="entry name" value="YciB"/>
</dbReference>
<keyword evidence="2 5" id="KW-0812">Transmembrane</keyword>
<dbReference type="OrthoDB" id="9788219at2"/>
<dbReference type="KEGG" id="oai:OLEAN_C13320"/>
<dbReference type="EMBL" id="FO203512">
    <property type="protein sequence ID" value="CCK75508.1"/>
    <property type="molecule type" value="Genomic_DNA"/>
</dbReference>
<comment type="similarity">
    <text evidence="5">Belongs to the YciB family.</text>
</comment>
<dbReference type="Proteomes" id="UP000032749">
    <property type="component" value="Chromosome"/>
</dbReference>
<keyword evidence="3 5" id="KW-1133">Transmembrane helix</keyword>
<dbReference type="HAMAP" id="MF_00189">
    <property type="entry name" value="YciB"/>
    <property type="match status" value="1"/>
</dbReference>
<evidence type="ECO:0000256" key="1">
    <source>
        <dbReference type="ARBA" id="ARBA00022475"/>
    </source>
</evidence>
<keyword evidence="7" id="KW-1185">Reference proteome</keyword>
<comment type="function">
    <text evidence="5">Plays a role in cell envelope biogenesis, maintenance of cell envelope integrity and membrane homeostasis.</text>
</comment>
<reference evidence="6 7" key="1">
    <citation type="journal article" date="2013" name="Nat. Commun.">
        <title>Genome sequence and functional genomic analysis of the oil-degrading bacterium Oleispira antarctica.</title>
        <authorList>
            <person name="Kube M."/>
            <person name="Chernikova T.N."/>
            <person name="Al-Ramahi Y."/>
            <person name="Beloqui A."/>
            <person name="Lopez-Cortez N."/>
            <person name="Guazzaroni M.E."/>
            <person name="Heipieper H.J."/>
            <person name="Klages S."/>
            <person name="Kotsyurbenko O.R."/>
            <person name="Langer I."/>
            <person name="Nechitaylo T.Y."/>
            <person name="Lunsdorf H."/>
            <person name="Fernandez M."/>
            <person name="Juarez S."/>
            <person name="Ciordia S."/>
            <person name="Singer A."/>
            <person name="Kagan O."/>
            <person name="Egorova O."/>
            <person name="Petit P.A."/>
            <person name="Stogios P."/>
            <person name="Kim Y."/>
            <person name="Tchigvintsev A."/>
            <person name="Flick R."/>
            <person name="Denaro R."/>
            <person name="Genovese M."/>
            <person name="Albar J.P."/>
            <person name="Reva O.N."/>
            <person name="Martinez-Gomariz M."/>
            <person name="Tran H."/>
            <person name="Ferrer M."/>
            <person name="Savchenko A."/>
            <person name="Yakunin A.F."/>
            <person name="Yakimov M.M."/>
            <person name="Golyshina O.V."/>
            <person name="Reinhardt R."/>
            <person name="Golyshin P.N."/>
        </authorList>
    </citation>
    <scope>NUCLEOTIDE SEQUENCE [LARGE SCALE GENOMIC DNA]</scope>
</reference>
<evidence type="ECO:0000313" key="6">
    <source>
        <dbReference type="EMBL" id="CCK75508.1"/>
    </source>
</evidence>
<dbReference type="PANTHER" id="PTHR36917">
    <property type="entry name" value="INTRACELLULAR SEPTATION PROTEIN A-RELATED"/>
    <property type="match status" value="1"/>
</dbReference>
<keyword evidence="1 5" id="KW-1003">Cell membrane</keyword>
<keyword evidence="5" id="KW-0997">Cell inner membrane</keyword>
<evidence type="ECO:0000256" key="2">
    <source>
        <dbReference type="ARBA" id="ARBA00022692"/>
    </source>
</evidence>
<dbReference type="NCBIfam" id="TIGR00997">
    <property type="entry name" value="ispZ"/>
    <property type="match status" value="1"/>
</dbReference>
<keyword evidence="4 5" id="KW-0472">Membrane</keyword>
<dbReference type="GO" id="GO:0005886">
    <property type="term" value="C:plasma membrane"/>
    <property type="evidence" value="ECO:0007669"/>
    <property type="project" value="UniProtKB-SubCell"/>
</dbReference>